<keyword evidence="1" id="KW-1133">Transmembrane helix</keyword>
<organism evidence="3 5">
    <name type="scientific">Photobacterium damselae subsp. damselae</name>
    <name type="common">Listonella damsela</name>
    <dbReference type="NCBI Taxonomy" id="85581"/>
    <lineage>
        <taxon>Bacteria</taxon>
        <taxon>Pseudomonadati</taxon>
        <taxon>Pseudomonadota</taxon>
        <taxon>Gammaproteobacteria</taxon>
        <taxon>Vibrionales</taxon>
        <taxon>Vibrionaceae</taxon>
        <taxon>Photobacterium</taxon>
    </lineage>
</organism>
<dbReference type="AlphaFoldDB" id="A0A7Y7Q9H8"/>
<evidence type="ECO:0000256" key="1">
    <source>
        <dbReference type="SAM" id="Phobius"/>
    </source>
</evidence>
<dbReference type="Proteomes" id="UP000480943">
    <property type="component" value="Unassembled WGS sequence"/>
</dbReference>
<dbReference type="Proteomes" id="UP000533429">
    <property type="component" value="Unassembled WGS sequence"/>
</dbReference>
<sequence>MINTFTIIQTETIQLFHTAVDFLAHYLPVAKPYFIAIMKYLQPMFTALVPTYAGYYFLMRRLEKGKIVKELKDAYQDLIFYQELEAQHVMEHKKESGKSKKNTIRDRVRNEKGLYLTANNTPGDVKRKLEKVIALDLKINKE</sequence>
<dbReference type="EMBL" id="JABXOR010000624">
    <property type="protein sequence ID" value="NVP00520.1"/>
    <property type="molecule type" value="Genomic_DNA"/>
</dbReference>
<keyword evidence="1" id="KW-0812">Transmembrane</keyword>
<dbReference type="RefSeq" id="WP_106338490.1">
    <property type="nucleotide sequence ID" value="NZ_JABXOQ010000075.1"/>
</dbReference>
<name>A0A7Y7Q9H8_PHODD</name>
<accession>A0A7Y7Q9H8</accession>
<keyword evidence="1" id="KW-0472">Membrane</keyword>
<proteinExistence type="predicted"/>
<dbReference type="EMBL" id="VZUQ01000068">
    <property type="protein sequence ID" value="KAB1179922.1"/>
    <property type="molecule type" value="Genomic_DNA"/>
</dbReference>
<evidence type="ECO:0000313" key="2">
    <source>
        <dbReference type="EMBL" id="KAB1179922.1"/>
    </source>
</evidence>
<evidence type="ECO:0000313" key="4">
    <source>
        <dbReference type="Proteomes" id="UP000480943"/>
    </source>
</evidence>
<evidence type="ECO:0000313" key="5">
    <source>
        <dbReference type="Proteomes" id="UP000533429"/>
    </source>
</evidence>
<feature type="transmembrane region" description="Helical" evidence="1">
    <location>
        <begin position="40"/>
        <end position="58"/>
    </location>
</feature>
<gene>
    <name evidence="2" type="ORF">F6450_12115</name>
    <name evidence="3" type="ORF">HWA77_09895</name>
</gene>
<comment type="caution">
    <text evidence="3">The sequence shown here is derived from an EMBL/GenBank/DDBJ whole genome shotgun (WGS) entry which is preliminary data.</text>
</comment>
<reference evidence="2 4" key="1">
    <citation type="submission" date="2019-09" db="EMBL/GenBank/DDBJ databases">
        <title>Photobacterium damselae subsp. damselae CDC-2227-81, a human clinical isolate.</title>
        <authorList>
            <person name="Osorio C.R."/>
        </authorList>
    </citation>
    <scope>NUCLEOTIDE SEQUENCE [LARGE SCALE GENOMIC DNA]</scope>
    <source>
        <strain evidence="2 4">CDC-2227-81</strain>
    </source>
</reference>
<evidence type="ECO:0000313" key="3">
    <source>
        <dbReference type="EMBL" id="NVP00520.1"/>
    </source>
</evidence>
<protein>
    <submittedName>
        <fullName evidence="3">Uncharacterized protein</fullName>
    </submittedName>
</protein>
<reference evidence="3 5" key="2">
    <citation type="submission" date="2020-06" db="EMBL/GenBank/DDBJ databases">
        <title>Photobacterium damselae subsp. damselae comparative genomics.</title>
        <authorList>
            <person name="Osorio C.R."/>
        </authorList>
    </citation>
    <scope>NUCLEOTIDE SEQUENCE [LARGE SCALE GENOMIC DNA]</scope>
    <source>
        <strain evidence="3 5">TW250/03</strain>
    </source>
</reference>